<sequence>MTSLPNSIFAKEVDSTRLFKDRFGAFLQLCKRLGKAVCGNEHEYKNCSMIVLEEIKRLEKKNGESNEHGGEAANLGDGNVGDPLMVRTKGTGRGNEPIGSRGVERRKCSTCGELGYRRTRCPNPTKNKDNCSQDIHGKTMSQRQRWEKNSQMEHGEDGGDAEVLDSQAGTSEAAVDVAAL</sequence>
<accession>A0ABU6VF28</accession>
<evidence type="ECO:0000313" key="3">
    <source>
        <dbReference type="Proteomes" id="UP001341840"/>
    </source>
</evidence>
<reference evidence="2 3" key="1">
    <citation type="journal article" date="2023" name="Plants (Basel)">
        <title>Bridging the Gap: Combining Genomics and Transcriptomics Approaches to Understand Stylosanthes scabra, an Orphan Legume from the Brazilian Caatinga.</title>
        <authorList>
            <person name="Ferreira-Neto J.R.C."/>
            <person name="da Silva M.D."/>
            <person name="Binneck E."/>
            <person name="de Melo N.F."/>
            <person name="da Silva R.H."/>
            <person name="de Melo A.L.T.M."/>
            <person name="Pandolfi V."/>
            <person name="Bustamante F.O."/>
            <person name="Brasileiro-Vidal A.C."/>
            <person name="Benko-Iseppon A.M."/>
        </authorList>
    </citation>
    <scope>NUCLEOTIDE SEQUENCE [LARGE SCALE GENOMIC DNA]</scope>
    <source>
        <tissue evidence="2">Leaves</tissue>
    </source>
</reference>
<evidence type="ECO:0000256" key="1">
    <source>
        <dbReference type="SAM" id="MobiDB-lite"/>
    </source>
</evidence>
<feature type="compositionally biased region" description="Basic and acidic residues" evidence="1">
    <location>
        <begin position="144"/>
        <end position="157"/>
    </location>
</feature>
<dbReference type="InterPro" id="IPR036875">
    <property type="entry name" value="Znf_CCHC_sf"/>
</dbReference>
<evidence type="ECO:0008006" key="4">
    <source>
        <dbReference type="Google" id="ProtNLM"/>
    </source>
</evidence>
<dbReference type="EMBL" id="JASCZI010151317">
    <property type="protein sequence ID" value="MED6171977.1"/>
    <property type="molecule type" value="Genomic_DNA"/>
</dbReference>
<feature type="region of interest" description="Disordered" evidence="1">
    <location>
        <begin position="122"/>
        <end position="180"/>
    </location>
</feature>
<organism evidence="2 3">
    <name type="scientific">Stylosanthes scabra</name>
    <dbReference type="NCBI Taxonomy" id="79078"/>
    <lineage>
        <taxon>Eukaryota</taxon>
        <taxon>Viridiplantae</taxon>
        <taxon>Streptophyta</taxon>
        <taxon>Embryophyta</taxon>
        <taxon>Tracheophyta</taxon>
        <taxon>Spermatophyta</taxon>
        <taxon>Magnoliopsida</taxon>
        <taxon>eudicotyledons</taxon>
        <taxon>Gunneridae</taxon>
        <taxon>Pentapetalae</taxon>
        <taxon>rosids</taxon>
        <taxon>fabids</taxon>
        <taxon>Fabales</taxon>
        <taxon>Fabaceae</taxon>
        <taxon>Papilionoideae</taxon>
        <taxon>50 kb inversion clade</taxon>
        <taxon>dalbergioids sensu lato</taxon>
        <taxon>Dalbergieae</taxon>
        <taxon>Pterocarpus clade</taxon>
        <taxon>Stylosanthes</taxon>
    </lineage>
</organism>
<gene>
    <name evidence="2" type="ORF">PIB30_045840</name>
</gene>
<name>A0ABU6VF28_9FABA</name>
<feature type="region of interest" description="Disordered" evidence="1">
    <location>
        <begin position="62"/>
        <end position="102"/>
    </location>
</feature>
<evidence type="ECO:0000313" key="2">
    <source>
        <dbReference type="EMBL" id="MED6171977.1"/>
    </source>
</evidence>
<dbReference type="SUPFAM" id="SSF57756">
    <property type="entry name" value="Retrovirus zinc finger-like domains"/>
    <property type="match status" value="1"/>
</dbReference>
<protein>
    <recommendedName>
        <fullName evidence="4">CCHC-type domain-containing protein</fullName>
    </recommendedName>
</protein>
<comment type="caution">
    <text evidence="2">The sequence shown here is derived from an EMBL/GenBank/DDBJ whole genome shotgun (WGS) entry which is preliminary data.</text>
</comment>
<proteinExistence type="predicted"/>
<feature type="compositionally biased region" description="Basic and acidic residues" evidence="1">
    <location>
        <begin position="126"/>
        <end position="137"/>
    </location>
</feature>
<keyword evidence="3" id="KW-1185">Reference proteome</keyword>
<dbReference type="Proteomes" id="UP001341840">
    <property type="component" value="Unassembled WGS sequence"/>
</dbReference>